<keyword evidence="3" id="KW-0949">S-adenosyl-L-methionine</keyword>
<dbReference type="FunFam" id="1.25.40.10:FF:000032">
    <property type="entry name" value="Interferon-induced protein with tetratricopeptide repeats 5"/>
    <property type="match status" value="1"/>
</dbReference>
<reference evidence="9 10" key="1">
    <citation type="submission" date="2019-01" db="EMBL/GenBank/DDBJ databases">
        <title>Draft Genome and Complete Hox-Cluster Characterization of the Sterlet Sturgeon (Acipenser ruthenus).</title>
        <authorList>
            <person name="Wei Q."/>
        </authorList>
    </citation>
    <scope>NUCLEOTIDE SEQUENCE [LARGE SCALE GENOMIC DNA]</scope>
    <source>
        <strain evidence="9">WHYD16114868_AA</strain>
        <tissue evidence="9">Blood</tissue>
    </source>
</reference>
<feature type="repeat" description="TPR" evidence="8">
    <location>
        <begin position="459"/>
        <end position="492"/>
    </location>
</feature>
<keyword evidence="10" id="KW-1185">Reference proteome</keyword>
<evidence type="ECO:0000256" key="3">
    <source>
        <dbReference type="ARBA" id="ARBA00022691"/>
    </source>
</evidence>
<organism evidence="9 10">
    <name type="scientific">Acipenser ruthenus</name>
    <name type="common">Sterlet sturgeon</name>
    <dbReference type="NCBI Taxonomy" id="7906"/>
    <lineage>
        <taxon>Eukaryota</taxon>
        <taxon>Metazoa</taxon>
        <taxon>Chordata</taxon>
        <taxon>Craniata</taxon>
        <taxon>Vertebrata</taxon>
        <taxon>Euteleostomi</taxon>
        <taxon>Actinopterygii</taxon>
        <taxon>Chondrostei</taxon>
        <taxon>Acipenseriformes</taxon>
        <taxon>Acipenseridae</taxon>
        <taxon>Acipenser</taxon>
    </lineage>
</organism>
<keyword evidence="4" id="KW-0677">Repeat</keyword>
<dbReference type="SMART" id="SM00028">
    <property type="entry name" value="TPR"/>
    <property type="match status" value="6"/>
</dbReference>
<dbReference type="InterPro" id="IPR029063">
    <property type="entry name" value="SAM-dependent_MTases_sf"/>
</dbReference>
<comment type="similarity">
    <text evidence="7">Belongs to the IFIT family.</text>
</comment>
<evidence type="ECO:0000256" key="4">
    <source>
        <dbReference type="ARBA" id="ARBA00022737"/>
    </source>
</evidence>
<dbReference type="Pfam" id="PF13181">
    <property type="entry name" value="TPR_8"/>
    <property type="match status" value="1"/>
</dbReference>
<dbReference type="Proteomes" id="UP000289886">
    <property type="component" value="Unassembled WGS sequence"/>
</dbReference>
<comment type="similarity">
    <text evidence="6">Belongs to the class I-like SAM-binding methyltransferase superfamily. Cation-dependent O-methyltransferase family.</text>
</comment>
<dbReference type="Gene3D" id="1.25.40.10">
    <property type="entry name" value="Tetratricopeptide repeat domain"/>
    <property type="match status" value="3"/>
</dbReference>
<accession>A0A444UNW4</accession>
<dbReference type="GO" id="GO:0032259">
    <property type="term" value="P:methylation"/>
    <property type="evidence" value="ECO:0007669"/>
    <property type="project" value="UniProtKB-KW"/>
</dbReference>
<dbReference type="InterPro" id="IPR011990">
    <property type="entry name" value="TPR-like_helical_dom_sf"/>
</dbReference>
<evidence type="ECO:0000256" key="1">
    <source>
        <dbReference type="ARBA" id="ARBA00022603"/>
    </source>
</evidence>
<dbReference type="InterPro" id="IPR002935">
    <property type="entry name" value="SAM_O-MeTrfase"/>
</dbReference>
<dbReference type="GO" id="GO:0008171">
    <property type="term" value="F:O-methyltransferase activity"/>
    <property type="evidence" value="ECO:0007669"/>
    <property type="project" value="InterPro"/>
</dbReference>
<dbReference type="InterPro" id="IPR019734">
    <property type="entry name" value="TPR_rpt"/>
</dbReference>
<feature type="non-terminal residue" evidence="9">
    <location>
        <position position="1"/>
    </location>
</feature>
<dbReference type="CDD" id="cd02440">
    <property type="entry name" value="AdoMet_MTases"/>
    <property type="match status" value="1"/>
</dbReference>
<evidence type="ECO:0000256" key="7">
    <source>
        <dbReference type="ARBA" id="ARBA00038336"/>
    </source>
</evidence>
<dbReference type="Pfam" id="PF01596">
    <property type="entry name" value="Methyltransf_3"/>
    <property type="match status" value="1"/>
</dbReference>
<evidence type="ECO:0000256" key="5">
    <source>
        <dbReference type="ARBA" id="ARBA00022803"/>
    </source>
</evidence>
<comment type="caution">
    <text evidence="9">The sequence shown here is derived from an EMBL/GenBank/DDBJ whole genome shotgun (WGS) entry which is preliminary data.</text>
</comment>
<dbReference type="PROSITE" id="PS50005">
    <property type="entry name" value="TPR"/>
    <property type="match status" value="2"/>
</dbReference>
<evidence type="ECO:0000313" key="10">
    <source>
        <dbReference type="Proteomes" id="UP000289886"/>
    </source>
</evidence>
<evidence type="ECO:0000313" key="9">
    <source>
        <dbReference type="EMBL" id="RXM36862.1"/>
    </source>
</evidence>
<evidence type="ECO:0000256" key="8">
    <source>
        <dbReference type="PROSITE-ProRule" id="PRU00339"/>
    </source>
</evidence>
<dbReference type="PROSITE" id="PS51682">
    <property type="entry name" value="SAM_OMT_I"/>
    <property type="match status" value="1"/>
</dbReference>
<dbReference type="SUPFAM" id="SSF53335">
    <property type="entry name" value="S-adenosyl-L-methionine-dependent methyltransferases"/>
    <property type="match status" value="1"/>
</dbReference>
<evidence type="ECO:0000256" key="2">
    <source>
        <dbReference type="ARBA" id="ARBA00022679"/>
    </source>
</evidence>
<dbReference type="AlphaFoldDB" id="A0A444UNW4"/>
<protein>
    <submittedName>
        <fullName evidence="9">Interferon-induced protein with tetratricopeptide repeats 1</fullName>
    </submittedName>
</protein>
<keyword evidence="1" id="KW-0489">Methyltransferase</keyword>
<name>A0A444UNW4_ACIRT</name>
<keyword evidence="5 8" id="KW-0802">TPR repeat</keyword>
<sequence length="686" mass="78724">ILNTFKSHTGAKGNPLMGYVLDHSLREHPVLKKLKLRTLEHLENAMMVACEQAQLMANLAKLIKAKKAIEVGVFTGYNALNLALALPADGKVVACDVSEEFTSVGKPFWKEAGVEHKIDLRIQPALQTLDELVAAGEAETFDFAFIDADKANYDQYYEKCLLLIRKGGIIAIDNVLWGGKVLNPEKGDKDTQCIHKLNEKIHRDTRVNISMITVGDGLNQKNALENTLLQLECHFTWDLVTEDTDIEYVEERLKNQIQVSLGKNKGTGHSYNQLAYVKHLQGLNEEAIQNLEKDEEITRKDHGDEFEKLVIVTYGNFAWVYYHMGEITKAQSYLEKLEDICKRLSITALPPEVYGEKGWSLLKFSAKHSKRAKECFRKALKEEPGDKEWNAGYAIALYRLGGSESDDSAALEQLRCALELNPEDTMIMVFLGNKLKQCKQEKEALEYIEKALKMSPENPQVIHHVAKFFKELGLLDKSLEILKGALKLSPDEWLLHHQIALCYKWKINDWIRETGYSHNYSVELRNLIQLCISHFETVVKHKPFYVYPQMDLAEMYAKSRNIKKGEEIFQTLFGIPDMKPQEIQALHRHYGNFHLNYNKSESDAIKHYKEGLKIQHPSKEREMCFYTLKKTADKRIRKNPQDGEAFGILGFIHKMKAIEFCERVLQFDCHNKEYQNVLSLLTKTLN</sequence>
<dbReference type="GO" id="GO:0005829">
    <property type="term" value="C:cytosol"/>
    <property type="evidence" value="ECO:0007669"/>
    <property type="project" value="TreeGrafter"/>
</dbReference>
<dbReference type="EMBL" id="SCEB01214167">
    <property type="protein sequence ID" value="RXM36862.1"/>
    <property type="molecule type" value="Genomic_DNA"/>
</dbReference>
<dbReference type="SUPFAM" id="SSF48452">
    <property type="entry name" value="TPR-like"/>
    <property type="match status" value="3"/>
</dbReference>
<keyword evidence="2" id="KW-0808">Transferase</keyword>
<evidence type="ECO:0000256" key="6">
    <source>
        <dbReference type="ARBA" id="ARBA00023453"/>
    </source>
</evidence>
<dbReference type="Gene3D" id="3.40.50.150">
    <property type="entry name" value="Vaccinia Virus protein VP39"/>
    <property type="match status" value="1"/>
</dbReference>
<proteinExistence type="inferred from homology"/>
<dbReference type="GO" id="GO:0051607">
    <property type="term" value="P:defense response to virus"/>
    <property type="evidence" value="ECO:0007669"/>
    <property type="project" value="TreeGrafter"/>
</dbReference>
<dbReference type="PANTHER" id="PTHR10271:SF0">
    <property type="entry name" value="INTERFERON-INDUCED PROTEIN WITH TETRATRICOPEPTIDE REPEATS 5"/>
    <property type="match status" value="1"/>
</dbReference>
<feature type="repeat" description="TPR" evidence="8">
    <location>
        <begin position="425"/>
        <end position="458"/>
    </location>
</feature>
<dbReference type="PANTHER" id="PTHR10271">
    <property type="entry name" value="INTERFERON-INDUCED PROTEIN WITH TETRATRICOPEPTIDE REPEATS"/>
    <property type="match status" value="1"/>
</dbReference>
<gene>
    <name evidence="9" type="ORF">EOD39_0690</name>
</gene>
<dbReference type="Pfam" id="PF13424">
    <property type="entry name" value="TPR_12"/>
    <property type="match status" value="1"/>
</dbReference>